<comment type="similarity">
    <text evidence="1">Belongs to the short-chain dehydrogenases/reductases (SDR) family.</text>
</comment>
<dbReference type="SUPFAM" id="SSF51735">
    <property type="entry name" value="NAD(P)-binding Rossmann-fold domains"/>
    <property type="match status" value="1"/>
</dbReference>
<dbReference type="GO" id="GO:0030497">
    <property type="term" value="P:fatty acid elongation"/>
    <property type="evidence" value="ECO:0007669"/>
    <property type="project" value="TreeGrafter"/>
</dbReference>
<dbReference type="PANTHER" id="PTHR42760">
    <property type="entry name" value="SHORT-CHAIN DEHYDROGENASES/REDUCTASES FAMILY MEMBER"/>
    <property type="match status" value="1"/>
</dbReference>
<dbReference type="GO" id="GO:0016616">
    <property type="term" value="F:oxidoreductase activity, acting on the CH-OH group of donors, NAD or NADP as acceptor"/>
    <property type="evidence" value="ECO:0007669"/>
    <property type="project" value="TreeGrafter"/>
</dbReference>
<dbReference type="PROSITE" id="PS00061">
    <property type="entry name" value="ADH_SHORT"/>
    <property type="match status" value="1"/>
</dbReference>
<dbReference type="Proteomes" id="UP000242699">
    <property type="component" value="Unassembled WGS sequence"/>
</dbReference>
<gene>
    <name evidence="3" type="ORF">C7B43_11015</name>
</gene>
<dbReference type="PANTHER" id="PTHR42760:SF135">
    <property type="entry name" value="BLL7886 PROTEIN"/>
    <property type="match status" value="1"/>
</dbReference>
<protein>
    <submittedName>
        <fullName evidence="3">NAD(P)-dependent oxidoreductase</fullName>
    </submittedName>
</protein>
<dbReference type="AlphaFoldDB" id="A0A2T2WZR1"/>
<dbReference type="SMART" id="SM00822">
    <property type="entry name" value="PKS_KR"/>
    <property type="match status" value="1"/>
</dbReference>
<dbReference type="InterPro" id="IPR002347">
    <property type="entry name" value="SDR_fam"/>
</dbReference>
<dbReference type="InterPro" id="IPR020904">
    <property type="entry name" value="Sc_DH/Rdtase_CS"/>
</dbReference>
<accession>A0A2T2WZR1</accession>
<evidence type="ECO:0000256" key="1">
    <source>
        <dbReference type="ARBA" id="ARBA00006484"/>
    </source>
</evidence>
<dbReference type="EMBL" id="PXYT01000024">
    <property type="protein sequence ID" value="PSR27729.1"/>
    <property type="molecule type" value="Genomic_DNA"/>
</dbReference>
<dbReference type="InterPro" id="IPR036291">
    <property type="entry name" value="NAD(P)-bd_dom_sf"/>
</dbReference>
<organism evidence="3 4">
    <name type="scientific">Sulfobacillus benefaciens</name>
    <dbReference type="NCBI Taxonomy" id="453960"/>
    <lineage>
        <taxon>Bacteria</taxon>
        <taxon>Bacillati</taxon>
        <taxon>Bacillota</taxon>
        <taxon>Clostridia</taxon>
        <taxon>Eubacteriales</taxon>
        <taxon>Clostridiales Family XVII. Incertae Sedis</taxon>
        <taxon>Sulfobacillus</taxon>
    </lineage>
</organism>
<sequence length="263" mass="28640">MDNTLAIIPIFAPRWREYTEEEEIVSQASRVLLATGLTGAIGQAVVELIHPSWHIIGIRRSPVNVKEPVEWVQADLRDPVQMAEKVQTALHQLNVRHIAGVVHLAGVVYSDIATNSTSSEWEQMMNVNLRSAFELVKIAKPLLCSSASIVFVSSVDALMASALGPAAVYGASKAGLEGLMRHLAAEWGEDGIRVNTVMVGALFEGMGVADSEESESIRENISLGRLGRAREIAPAIRFLLEDEQSSYITGHTLRVDGGLNLRY</sequence>
<evidence type="ECO:0000313" key="4">
    <source>
        <dbReference type="Proteomes" id="UP000242699"/>
    </source>
</evidence>
<comment type="caution">
    <text evidence="3">The sequence shown here is derived from an EMBL/GenBank/DDBJ whole genome shotgun (WGS) entry which is preliminary data.</text>
</comment>
<feature type="domain" description="Ketoreductase" evidence="2">
    <location>
        <begin position="30"/>
        <end position="183"/>
    </location>
</feature>
<dbReference type="InterPro" id="IPR057326">
    <property type="entry name" value="KR_dom"/>
</dbReference>
<evidence type="ECO:0000313" key="3">
    <source>
        <dbReference type="EMBL" id="PSR27729.1"/>
    </source>
</evidence>
<dbReference type="Gene3D" id="3.40.50.720">
    <property type="entry name" value="NAD(P)-binding Rossmann-like Domain"/>
    <property type="match status" value="1"/>
</dbReference>
<evidence type="ECO:0000259" key="2">
    <source>
        <dbReference type="SMART" id="SM00822"/>
    </source>
</evidence>
<dbReference type="Pfam" id="PF13561">
    <property type="entry name" value="adh_short_C2"/>
    <property type="match status" value="1"/>
</dbReference>
<proteinExistence type="inferred from homology"/>
<dbReference type="CDD" id="cd05233">
    <property type="entry name" value="SDR_c"/>
    <property type="match status" value="1"/>
</dbReference>
<reference evidence="3 4" key="1">
    <citation type="journal article" date="2014" name="BMC Genomics">
        <title>Comparison of environmental and isolate Sulfobacillus genomes reveals diverse carbon, sulfur, nitrogen, and hydrogen metabolisms.</title>
        <authorList>
            <person name="Justice N.B."/>
            <person name="Norman A."/>
            <person name="Brown C.T."/>
            <person name="Singh A."/>
            <person name="Thomas B.C."/>
            <person name="Banfield J.F."/>
        </authorList>
    </citation>
    <scope>NUCLEOTIDE SEQUENCE [LARGE SCALE GENOMIC DNA]</scope>
    <source>
        <strain evidence="3">AMDSBA1</strain>
    </source>
</reference>
<name>A0A2T2WZR1_9FIRM</name>
<dbReference type="PRINTS" id="PR00081">
    <property type="entry name" value="GDHRDH"/>
</dbReference>